<comment type="caution">
    <text evidence="1">The sequence shown here is derived from an EMBL/GenBank/DDBJ whole genome shotgun (WGS) entry which is preliminary data.</text>
</comment>
<dbReference type="InterPro" id="IPR046193">
    <property type="entry name" value="DUF6221"/>
</dbReference>
<protein>
    <submittedName>
        <fullName evidence="1">Uncharacterized protein</fullName>
    </submittedName>
</protein>
<name>A0A940XR98_9ACTN</name>
<gene>
    <name evidence="1" type="ORF">J8N05_20470</name>
</gene>
<sequence>MPVVTSLMSFLQDRWDEEQRDAALFHELDCPDPPQAGHVSHCWCPCPAQILGRLALHRRIVWDCEQRIRREQSRGVHWSVDSGRAFQIMKALALPYELHPAWQDTWHP</sequence>
<accession>A0A940XR98</accession>
<dbReference type="AlphaFoldDB" id="A0A940XR98"/>
<dbReference type="Proteomes" id="UP000677413">
    <property type="component" value="Unassembled WGS sequence"/>
</dbReference>
<reference evidence="1 2" key="1">
    <citation type="submission" date="2021-04" db="EMBL/GenBank/DDBJ databases">
        <authorList>
            <person name="Tang X."/>
            <person name="Zhou X."/>
            <person name="Chen X."/>
            <person name="Cernava T."/>
            <person name="Zhang C."/>
        </authorList>
    </citation>
    <scope>NUCLEOTIDE SEQUENCE [LARGE SCALE GENOMIC DNA]</scope>
    <source>
        <strain evidence="1 2">BH-SS-21</strain>
    </source>
</reference>
<evidence type="ECO:0000313" key="1">
    <source>
        <dbReference type="EMBL" id="MBQ0850549.1"/>
    </source>
</evidence>
<dbReference type="EMBL" id="JAGPYQ010000001">
    <property type="protein sequence ID" value="MBQ0850549.1"/>
    <property type="molecule type" value="Genomic_DNA"/>
</dbReference>
<dbReference type="Pfam" id="PF19730">
    <property type="entry name" value="DUF6221"/>
    <property type="match status" value="1"/>
</dbReference>
<keyword evidence="2" id="KW-1185">Reference proteome</keyword>
<evidence type="ECO:0000313" key="2">
    <source>
        <dbReference type="Proteomes" id="UP000677413"/>
    </source>
</evidence>
<organism evidence="1 2">
    <name type="scientific">Streptomyces liliiviolaceus</name>
    <dbReference type="NCBI Taxonomy" id="2823109"/>
    <lineage>
        <taxon>Bacteria</taxon>
        <taxon>Bacillati</taxon>
        <taxon>Actinomycetota</taxon>
        <taxon>Actinomycetes</taxon>
        <taxon>Kitasatosporales</taxon>
        <taxon>Streptomycetaceae</taxon>
        <taxon>Streptomyces</taxon>
    </lineage>
</organism>
<dbReference type="RefSeq" id="WP_210884783.1">
    <property type="nucleotide sequence ID" value="NZ_JAGPYQ010000001.1"/>
</dbReference>
<proteinExistence type="predicted"/>